<dbReference type="Proteomes" id="UP000586918">
    <property type="component" value="Unassembled WGS sequence"/>
</dbReference>
<sequence>MTSGALSLADLLADESPAVAALTRRLRAVGQARIPISASGSTRAGAGSGSTTRRAARRPRWSP</sequence>
<keyword evidence="3" id="KW-1185">Reference proteome</keyword>
<organism evidence="2 3">
    <name type="scientific">Pseudonocardia bannensis</name>
    <dbReference type="NCBI Taxonomy" id="630973"/>
    <lineage>
        <taxon>Bacteria</taxon>
        <taxon>Bacillati</taxon>
        <taxon>Actinomycetota</taxon>
        <taxon>Actinomycetes</taxon>
        <taxon>Pseudonocardiales</taxon>
        <taxon>Pseudonocardiaceae</taxon>
        <taxon>Pseudonocardia</taxon>
    </lineage>
</organism>
<reference evidence="2 3" key="1">
    <citation type="submission" date="2020-04" db="EMBL/GenBank/DDBJ databases">
        <authorList>
            <person name="Klaysubun C."/>
            <person name="Duangmal K."/>
            <person name="Lipun K."/>
        </authorList>
    </citation>
    <scope>NUCLEOTIDE SEQUENCE [LARGE SCALE GENOMIC DNA]</scope>
    <source>
        <strain evidence="2 3">DSM 45300</strain>
    </source>
</reference>
<dbReference type="RefSeq" id="WP_169410419.1">
    <property type="nucleotide sequence ID" value="NZ_JAAXKZ010000010.1"/>
</dbReference>
<gene>
    <name evidence="2" type="ORF">HF519_04700</name>
</gene>
<comment type="caution">
    <text evidence="2">The sequence shown here is derived from an EMBL/GenBank/DDBJ whole genome shotgun (WGS) entry which is preliminary data.</text>
</comment>
<evidence type="ECO:0000313" key="2">
    <source>
        <dbReference type="EMBL" id="NMH90894.1"/>
    </source>
</evidence>
<feature type="compositionally biased region" description="Low complexity" evidence="1">
    <location>
        <begin position="37"/>
        <end position="53"/>
    </location>
</feature>
<dbReference type="AlphaFoldDB" id="A0A848DE80"/>
<feature type="region of interest" description="Disordered" evidence="1">
    <location>
        <begin position="36"/>
        <end position="63"/>
    </location>
</feature>
<feature type="compositionally biased region" description="Basic residues" evidence="1">
    <location>
        <begin position="54"/>
        <end position="63"/>
    </location>
</feature>
<evidence type="ECO:0000256" key="1">
    <source>
        <dbReference type="SAM" id="MobiDB-lite"/>
    </source>
</evidence>
<accession>A0A848DE80</accession>
<evidence type="ECO:0000313" key="3">
    <source>
        <dbReference type="Proteomes" id="UP000586918"/>
    </source>
</evidence>
<proteinExistence type="predicted"/>
<name>A0A848DE80_9PSEU</name>
<protein>
    <submittedName>
        <fullName evidence="2">Uncharacterized protein</fullName>
    </submittedName>
</protein>
<dbReference type="EMBL" id="JAAXKZ010000010">
    <property type="protein sequence ID" value="NMH90894.1"/>
    <property type="molecule type" value="Genomic_DNA"/>
</dbReference>